<dbReference type="AlphaFoldDB" id="A0ABD2Z2Z6"/>
<dbReference type="PANTHER" id="PTHR45923">
    <property type="entry name" value="PROTEIN SEY1"/>
    <property type="match status" value="1"/>
</dbReference>
<reference evidence="3 4" key="1">
    <citation type="submission" date="2024-11" db="EMBL/GenBank/DDBJ databases">
        <title>A near-complete genome assembly of Cinchona calisaya.</title>
        <authorList>
            <person name="Lian D.C."/>
            <person name="Zhao X.W."/>
            <person name="Wei L."/>
        </authorList>
    </citation>
    <scope>NUCLEOTIDE SEQUENCE [LARGE SCALE GENOMIC DNA]</scope>
    <source>
        <tissue evidence="3">Nenye</tissue>
    </source>
</reference>
<feature type="compositionally biased region" description="Low complexity" evidence="1">
    <location>
        <begin position="26"/>
        <end position="47"/>
    </location>
</feature>
<accession>A0ABD2Z2Z6</accession>
<organism evidence="3 4">
    <name type="scientific">Cinchona calisaya</name>
    <dbReference type="NCBI Taxonomy" id="153742"/>
    <lineage>
        <taxon>Eukaryota</taxon>
        <taxon>Viridiplantae</taxon>
        <taxon>Streptophyta</taxon>
        <taxon>Embryophyta</taxon>
        <taxon>Tracheophyta</taxon>
        <taxon>Spermatophyta</taxon>
        <taxon>Magnoliopsida</taxon>
        <taxon>eudicotyledons</taxon>
        <taxon>Gunneridae</taxon>
        <taxon>Pentapetalae</taxon>
        <taxon>asterids</taxon>
        <taxon>lamiids</taxon>
        <taxon>Gentianales</taxon>
        <taxon>Rubiaceae</taxon>
        <taxon>Cinchonoideae</taxon>
        <taxon>Cinchoneae</taxon>
        <taxon>Cinchona</taxon>
    </lineage>
</organism>
<gene>
    <name evidence="3" type="ORF">ACH5RR_024850</name>
</gene>
<feature type="non-terminal residue" evidence="3">
    <location>
        <position position="1"/>
    </location>
</feature>
<dbReference type="Proteomes" id="UP001630127">
    <property type="component" value="Unassembled WGS sequence"/>
</dbReference>
<feature type="domain" description="Sey1/RHD3-like three-helix bundle" evidence="2">
    <location>
        <begin position="446"/>
        <end position="518"/>
    </location>
</feature>
<evidence type="ECO:0000256" key="1">
    <source>
        <dbReference type="SAM" id="MobiDB-lite"/>
    </source>
</evidence>
<proteinExistence type="predicted"/>
<comment type="caution">
    <text evidence="3">The sequence shown here is derived from an EMBL/GenBank/DDBJ whole genome shotgun (WGS) entry which is preliminary data.</text>
</comment>
<dbReference type="EMBL" id="JBJUIK010000011">
    <property type="protein sequence ID" value="KAL3512133.1"/>
    <property type="molecule type" value="Genomic_DNA"/>
</dbReference>
<name>A0ABD2Z2Z6_9GENT</name>
<evidence type="ECO:0000313" key="4">
    <source>
        <dbReference type="Proteomes" id="UP001630127"/>
    </source>
</evidence>
<sequence>VESEAKNPEMTKTENTKAREKELKKLMAAQKAEAARLQAQQSSNSSKAGKKKNFTGEGLEDNAGDYVYRETVLGGMLGGKSQISLLHMPAGLSRLLRLIPLFTGVEMVSRRIPLFTGVECLDLVPYSISKKYDIDKKRDSIVSGDDSFTCLYATVESDIEATIVNLLFVQWMFLFDHQTDGDVAFACLDAAVESDIEAALQSLKLSVVEEIRLDDEVDNIEKTLSVALLDGKGGASTNKSLGSLLVSKYLDDTAFENQSALFALAVSDIVPINMFHDIGRQQAANKLLVKTVFRALLENLEPVLREELKPVLREDIQKVEVVALSSFEEKEEQFKEQVLVWNNSSGFLWEAVPVLYDVEATYFDEGVRTGKRKQLEEKLLQLVQPAFQLMLGHIWSGTLERFKEAFNDALNGGKGFAITARRCTETSISQLEEWLSQRQKKKLGGFSALFSHDTDSMLRVWTWKEDIRAITKTARSSALKLLSVMEAIHLDDVVDNIEKTLSLVLLDSKGGASTNKNLIS</sequence>
<dbReference type="Pfam" id="PF20428">
    <property type="entry name" value="Sey1_3HB"/>
    <property type="match status" value="2"/>
</dbReference>
<evidence type="ECO:0000259" key="2">
    <source>
        <dbReference type="Pfam" id="PF20428"/>
    </source>
</evidence>
<dbReference type="Pfam" id="PF05879">
    <property type="entry name" value="RHD3_GTPase"/>
    <property type="match status" value="1"/>
</dbReference>
<dbReference type="InterPro" id="IPR008803">
    <property type="entry name" value="RHD3/Sey1"/>
</dbReference>
<feature type="domain" description="Sey1/RHD3-like three-helix bundle" evidence="2">
    <location>
        <begin position="356"/>
        <end position="437"/>
    </location>
</feature>
<feature type="compositionally biased region" description="Basic and acidic residues" evidence="1">
    <location>
        <begin position="1"/>
        <end position="25"/>
    </location>
</feature>
<keyword evidence="4" id="KW-1185">Reference proteome</keyword>
<dbReference type="PANTHER" id="PTHR45923:SF2">
    <property type="entry name" value="PROTEIN SEY1"/>
    <property type="match status" value="1"/>
</dbReference>
<protein>
    <recommendedName>
        <fullName evidence="2">Sey1/RHD3-like three-helix bundle domain-containing protein</fullName>
    </recommendedName>
</protein>
<dbReference type="InterPro" id="IPR046758">
    <property type="entry name" value="Sey1/RHD3-like_3HB"/>
</dbReference>
<feature type="region of interest" description="Disordered" evidence="1">
    <location>
        <begin position="1"/>
        <end position="56"/>
    </location>
</feature>
<evidence type="ECO:0000313" key="3">
    <source>
        <dbReference type="EMBL" id="KAL3512133.1"/>
    </source>
</evidence>